<keyword evidence="4 6" id="KW-1133">Transmembrane helix</keyword>
<feature type="transmembrane region" description="Helical" evidence="6">
    <location>
        <begin position="151"/>
        <end position="170"/>
    </location>
</feature>
<name>A0A8B7SA71_HIPAR</name>
<dbReference type="KEGG" id="hai:109389283"/>
<comment type="similarity">
    <text evidence="2">Belongs to the MS4A family.</text>
</comment>
<evidence type="ECO:0000256" key="4">
    <source>
        <dbReference type="ARBA" id="ARBA00022989"/>
    </source>
</evidence>
<dbReference type="AlphaFoldDB" id="A0A8B7SA71"/>
<dbReference type="GO" id="GO:0005886">
    <property type="term" value="C:plasma membrane"/>
    <property type="evidence" value="ECO:0007669"/>
    <property type="project" value="TreeGrafter"/>
</dbReference>
<dbReference type="PANTHER" id="PTHR23320">
    <property type="entry name" value="MEMBRANE-SPANNING 4-DOMAINS SUBFAMILY A MS4A -RELATED"/>
    <property type="match status" value="1"/>
</dbReference>
<evidence type="ECO:0000313" key="8">
    <source>
        <dbReference type="RefSeq" id="XP_019510211.1"/>
    </source>
</evidence>
<evidence type="ECO:0000256" key="2">
    <source>
        <dbReference type="ARBA" id="ARBA00009565"/>
    </source>
</evidence>
<gene>
    <name evidence="8" type="primary">LOC109389283</name>
</gene>
<feature type="transmembrane region" description="Helical" evidence="6">
    <location>
        <begin position="48"/>
        <end position="68"/>
    </location>
</feature>
<keyword evidence="3 6" id="KW-0812">Transmembrane</keyword>
<evidence type="ECO:0000313" key="7">
    <source>
        <dbReference type="Proteomes" id="UP000694851"/>
    </source>
</evidence>
<feature type="transmembrane region" description="Helical" evidence="6">
    <location>
        <begin position="22"/>
        <end position="42"/>
    </location>
</feature>
<dbReference type="InterPro" id="IPR030417">
    <property type="entry name" value="MS4A"/>
</dbReference>
<dbReference type="Proteomes" id="UP000694851">
    <property type="component" value="Unplaced"/>
</dbReference>
<feature type="transmembrane region" description="Helical" evidence="6">
    <location>
        <begin position="80"/>
        <end position="107"/>
    </location>
</feature>
<dbReference type="PANTHER" id="PTHR23320:SF66">
    <property type="entry name" value="HIGH AFFINITY IMMUNOGLOBULIN EPSILON RECEPTOR SUBUNIT BETA"/>
    <property type="match status" value="1"/>
</dbReference>
<reference evidence="8" key="1">
    <citation type="submission" date="2025-08" db="UniProtKB">
        <authorList>
            <consortium name="RefSeq"/>
        </authorList>
    </citation>
    <scope>IDENTIFICATION</scope>
    <source>
        <tissue evidence="8">Muscle</tissue>
    </source>
</reference>
<comment type="subcellular location">
    <subcellularLocation>
        <location evidence="1">Membrane</location>
        <topology evidence="1">Multi-pass membrane protein</topology>
    </subcellularLocation>
</comment>
<dbReference type="RefSeq" id="XP_019510211.1">
    <property type="nucleotide sequence ID" value="XM_019654666.1"/>
</dbReference>
<dbReference type="GeneID" id="109389283"/>
<evidence type="ECO:0000256" key="1">
    <source>
        <dbReference type="ARBA" id="ARBA00004141"/>
    </source>
</evidence>
<evidence type="ECO:0000256" key="5">
    <source>
        <dbReference type="ARBA" id="ARBA00023136"/>
    </source>
</evidence>
<dbReference type="InterPro" id="IPR007237">
    <property type="entry name" value="CD20-like"/>
</dbReference>
<dbReference type="GO" id="GO:0007166">
    <property type="term" value="P:cell surface receptor signaling pathway"/>
    <property type="evidence" value="ECO:0007669"/>
    <property type="project" value="TreeGrafter"/>
</dbReference>
<sequence length="216" mass="23235">MEGPPQPTETSPVTDTSTAVQIFSNFMVMALGLLLACVPFPHHFSSPIVTLVKSGFPFFFVSGLLSVIMEKRASKHLAWASLATNLLSLITASVGCILVACLMAQVLTAWKQCELDVVSGQLFQGSYANSGDKAFKCNFASSTLLGLLSDMLLFTVVEFCVAILTSVLWWRQARSGVPGVVRFLAQRNTMATNALPKAFAAPDPGVDELVASKERE</sequence>
<proteinExistence type="inferred from homology"/>
<protein>
    <submittedName>
        <fullName evidence="8">Membrane-spanning 4-domains subfamily A member 6B-like</fullName>
    </submittedName>
</protein>
<accession>A0A8B7SA71</accession>
<evidence type="ECO:0000256" key="3">
    <source>
        <dbReference type="ARBA" id="ARBA00022692"/>
    </source>
</evidence>
<dbReference type="OrthoDB" id="10071849at2759"/>
<organism evidence="7 8">
    <name type="scientific">Hipposideros armiger</name>
    <name type="common">Great Himalayan leaf-nosed bat</name>
    <dbReference type="NCBI Taxonomy" id="186990"/>
    <lineage>
        <taxon>Eukaryota</taxon>
        <taxon>Metazoa</taxon>
        <taxon>Chordata</taxon>
        <taxon>Craniata</taxon>
        <taxon>Vertebrata</taxon>
        <taxon>Euteleostomi</taxon>
        <taxon>Mammalia</taxon>
        <taxon>Eutheria</taxon>
        <taxon>Laurasiatheria</taxon>
        <taxon>Chiroptera</taxon>
        <taxon>Yinpterochiroptera</taxon>
        <taxon>Rhinolophoidea</taxon>
        <taxon>Hipposideridae</taxon>
        <taxon>Hipposideros</taxon>
    </lineage>
</organism>
<keyword evidence="5 6" id="KW-0472">Membrane</keyword>
<dbReference type="Pfam" id="PF04103">
    <property type="entry name" value="CD20"/>
    <property type="match status" value="1"/>
</dbReference>
<evidence type="ECO:0000256" key="6">
    <source>
        <dbReference type="SAM" id="Phobius"/>
    </source>
</evidence>
<keyword evidence="7" id="KW-1185">Reference proteome</keyword>